<keyword evidence="3" id="KW-0813">Transport</keyword>
<dbReference type="FunFam" id="3.40.190.10:FF:000052">
    <property type="entry name" value="Amino acid ABC transporter substrate-binding protein"/>
    <property type="match status" value="1"/>
</dbReference>
<reference evidence="9" key="2">
    <citation type="submission" date="2020-02" db="EMBL/GenBank/DDBJ databases">
        <authorList>
            <consortium name="NCBI Pathogen Detection Project"/>
        </authorList>
    </citation>
    <scope>NUCLEOTIDE SEQUENCE</scope>
    <source>
        <strain evidence="9">MA.CCC_P4</strain>
    </source>
</reference>
<protein>
    <submittedName>
        <fullName evidence="9">Glutamate/aspartate ABC transporter substrate-binding protein</fullName>
    </submittedName>
</protein>
<evidence type="ECO:0000259" key="8">
    <source>
        <dbReference type="SMART" id="SM00062"/>
    </source>
</evidence>
<dbReference type="PANTHER" id="PTHR30085">
    <property type="entry name" value="AMINO ACID ABC TRANSPORTER PERMEASE"/>
    <property type="match status" value="1"/>
</dbReference>
<feature type="signal peptide" evidence="7">
    <location>
        <begin position="1"/>
        <end position="35"/>
    </location>
</feature>
<evidence type="ECO:0000256" key="5">
    <source>
        <dbReference type="ARBA" id="ARBA00022764"/>
    </source>
</evidence>
<dbReference type="NCBIfam" id="NF008063">
    <property type="entry name" value="PRK10797.1"/>
    <property type="match status" value="1"/>
</dbReference>
<reference evidence="9" key="1">
    <citation type="journal article" date="2018" name="Genome Biol.">
        <title>SKESA: strategic k-mer extension for scrupulous assemblies.</title>
        <authorList>
            <person name="Souvorov A."/>
            <person name="Agarwala R."/>
            <person name="Lipman D.J."/>
        </authorList>
    </citation>
    <scope>NUCLEOTIDE SEQUENCE</scope>
    <source>
        <strain evidence="9">MA.CCC_P4</strain>
    </source>
</reference>
<keyword evidence="5" id="KW-0574">Periplasm</keyword>
<dbReference type="Gene3D" id="3.40.190.10">
    <property type="entry name" value="Periplasmic binding protein-like II"/>
    <property type="match status" value="2"/>
</dbReference>
<evidence type="ECO:0000256" key="4">
    <source>
        <dbReference type="ARBA" id="ARBA00022729"/>
    </source>
</evidence>
<comment type="subcellular location">
    <subcellularLocation>
        <location evidence="1">Periplasm</location>
    </subcellularLocation>
</comment>
<dbReference type="GO" id="GO:0030288">
    <property type="term" value="C:outer membrane-bounded periplasmic space"/>
    <property type="evidence" value="ECO:0007669"/>
    <property type="project" value="TreeGrafter"/>
</dbReference>
<dbReference type="PANTHER" id="PTHR30085:SF2">
    <property type="entry name" value="GLUTAMATE_ASPARTATE IMPORT SOLUTE-BINDING PROTEIN"/>
    <property type="match status" value="1"/>
</dbReference>
<dbReference type="InterPro" id="IPR051455">
    <property type="entry name" value="Bact_solute-bind_prot3"/>
</dbReference>
<dbReference type="Pfam" id="PF00497">
    <property type="entry name" value="SBP_bac_3"/>
    <property type="match status" value="1"/>
</dbReference>
<feature type="chain" id="PRO_5028157895" evidence="7">
    <location>
        <begin position="36"/>
        <end position="313"/>
    </location>
</feature>
<keyword evidence="4 7" id="KW-0732">Signal</keyword>
<organism evidence="9">
    <name type="scientific">Salmonella enterica</name>
    <name type="common">Salmonella choleraesuis</name>
    <dbReference type="NCBI Taxonomy" id="28901"/>
    <lineage>
        <taxon>Bacteria</taxon>
        <taxon>Pseudomonadati</taxon>
        <taxon>Pseudomonadota</taxon>
        <taxon>Gammaproteobacteria</taxon>
        <taxon>Enterobacterales</taxon>
        <taxon>Enterobacteriaceae</taxon>
        <taxon>Salmonella</taxon>
    </lineage>
</organism>
<comment type="caution">
    <text evidence="9">The sequence shown here is derived from an EMBL/GenBank/DDBJ whole genome shotgun (WGS) entry which is preliminary data.</text>
</comment>
<feature type="domain" description="Solute-binding protein family 3/N-terminal" evidence="8">
    <location>
        <begin position="52"/>
        <end position="284"/>
    </location>
</feature>
<evidence type="ECO:0000256" key="3">
    <source>
        <dbReference type="ARBA" id="ARBA00022448"/>
    </source>
</evidence>
<name>A0A744CCY4_SALER</name>
<gene>
    <name evidence="9" type="ORF">G8N70_003181</name>
</gene>
<dbReference type="EMBL" id="DAAUQJ010000006">
    <property type="protein sequence ID" value="HAF2412843.1"/>
    <property type="molecule type" value="Genomic_DNA"/>
</dbReference>
<dbReference type="GO" id="GO:0005576">
    <property type="term" value="C:extracellular region"/>
    <property type="evidence" value="ECO:0007669"/>
    <property type="project" value="TreeGrafter"/>
</dbReference>
<comment type="similarity">
    <text evidence="2">Belongs to the bacterial solute-binding protein 3 family.</text>
</comment>
<evidence type="ECO:0000256" key="7">
    <source>
        <dbReference type="SAM" id="SignalP"/>
    </source>
</evidence>
<evidence type="ECO:0000313" key="9">
    <source>
        <dbReference type="EMBL" id="HAF2412843.1"/>
    </source>
</evidence>
<evidence type="ECO:0000256" key="1">
    <source>
        <dbReference type="ARBA" id="ARBA00004418"/>
    </source>
</evidence>
<keyword evidence="6" id="KW-0029">Amino-acid transport</keyword>
<dbReference type="GO" id="GO:0006865">
    <property type="term" value="P:amino acid transport"/>
    <property type="evidence" value="ECO:0007669"/>
    <property type="project" value="UniProtKB-KW"/>
</dbReference>
<dbReference type="SMART" id="SM00062">
    <property type="entry name" value="PBPb"/>
    <property type="match status" value="1"/>
</dbReference>
<dbReference type="AlphaFoldDB" id="A0A744CCY4"/>
<accession>A0A744CCY4</accession>
<proteinExistence type="inferred from homology"/>
<dbReference type="CDD" id="cd13688">
    <property type="entry name" value="PBP2_GltI_DEBP"/>
    <property type="match status" value="1"/>
</dbReference>
<sequence>MQPIRSGSGQRRAFKASLSVLALTMAAVAAASAVAAEALPQDTLKKIQEQRVVNIGYRDASIPFSYYDAQQKPVGYSIDIANLIIERIKARLNLSGLQVRAIPITSQNRISLVQNGTIDFECTSTTNNEERARQVDFSNNFFEIGTRLLVRKNSSIHDFPDLKGQTVVVGAGTTSEKIIRTMNTKKAMDMRIISAKDHSEAFLMLSTGRARAMMMDDALLAGERAKARHPDDYEIVGEPQSFEAYGCMLRKNDKPLKAVMDAVIADAQRSGAAMALYEKWFMAPIPPKGLNLDFPMSARMRTLFAHPNDKPAF</sequence>
<evidence type="ECO:0000256" key="6">
    <source>
        <dbReference type="ARBA" id="ARBA00022970"/>
    </source>
</evidence>
<dbReference type="InterPro" id="IPR001638">
    <property type="entry name" value="Solute-binding_3/MltF_N"/>
</dbReference>
<dbReference type="SUPFAM" id="SSF53850">
    <property type="entry name" value="Periplasmic binding protein-like II"/>
    <property type="match status" value="1"/>
</dbReference>
<evidence type="ECO:0000256" key="2">
    <source>
        <dbReference type="ARBA" id="ARBA00010333"/>
    </source>
</evidence>